<reference evidence="1 2" key="1">
    <citation type="submission" date="2018-11" db="EMBL/GenBank/DDBJ databases">
        <title>Rhodococcus spongicola sp. nov. and Rhodococcus xishaensis sp. nov. from marine sponges.</title>
        <authorList>
            <person name="Li L."/>
            <person name="Lin H.W."/>
        </authorList>
    </citation>
    <scope>NUCLEOTIDE SEQUENCE [LARGE SCALE GENOMIC DNA]</scope>
    <source>
        <strain evidence="1 2">LHW50502</strain>
    </source>
</reference>
<dbReference type="Pfam" id="PF13481">
    <property type="entry name" value="AAA_25"/>
    <property type="match status" value="1"/>
</dbReference>
<evidence type="ECO:0008006" key="3">
    <source>
        <dbReference type="Google" id="ProtNLM"/>
    </source>
</evidence>
<evidence type="ECO:0000313" key="1">
    <source>
        <dbReference type="EMBL" id="RVW04896.1"/>
    </source>
</evidence>
<sequence length="449" mass="48182">MPCLAGVGARDIVRGGTPRTGGPARIVRRRRTSRSATVRDLRGRTGRARATGNNCGGFIVVNALPVGRDYPDAVWVDQDGPIPFVGAAEQETDRAEHETAGWRRPRVWNALELAEARQVDWLAAHRLPSASVSYMVGPEGIGKSLFLVWLTAVITTGKPFPAFGIPARNPQTVVLVLTEDDWATVARPRLEVAGADLAHVRVICEDRDGSGTPTFPLHMDVVADASTDAALVIVDAWADTLPGGQPVKDPQNARKVLHPWKELATRTGVAVLLTGHTNREKGSNVRNAYGLTGEIRKKARMTVLAQPDPDEDGVLVIGPEKSNLTAGVPASKFQIRSVQVFDPTDASDGTVPCLEWIGDANANARDFYADAAEDAEGGGDAPRSTGQAWLEDFLTEAGKATAKEVKAAAAKADISLRTLQRAAKKVGVVYTNEGFPRVSHWSLPQSRHE</sequence>
<gene>
    <name evidence="1" type="ORF">EF834_07915</name>
</gene>
<comment type="caution">
    <text evidence="1">The sequence shown here is derived from an EMBL/GenBank/DDBJ whole genome shotgun (WGS) entry which is preliminary data.</text>
</comment>
<dbReference type="Proteomes" id="UP000284333">
    <property type="component" value="Unassembled WGS sequence"/>
</dbReference>
<dbReference type="InterPro" id="IPR027417">
    <property type="entry name" value="P-loop_NTPase"/>
</dbReference>
<dbReference type="Gene3D" id="3.40.50.300">
    <property type="entry name" value="P-loop containing nucleotide triphosphate hydrolases"/>
    <property type="match status" value="1"/>
</dbReference>
<dbReference type="EMBL" id="RKLN01000002">
    <property type="protein sequence ID" value="RVW04896.1"/>
    <property type="molecule type" value="Genomic_DNA"/>
</dbReference>
<name>A0A438B1V8_9NOCA</name>
<dbReference type="OrthoDB" id="4926055at2"/>
<accession>A0A438B1V8</accession>
<proteinExistence type="predicted"/>
<evidence type="ECO:0000313" key="2">
    <source>
        <dbReference type="Proteomes" id="UP000284333"/>
    </source>
</evidence>
<protein>
    <recommendedName>
        <fullName evidence="3">AAA family ATPase</fullName>
    </recommendedName>
</protein>
<organism evidence="1 2">
    <name type="scientific">Rhodococcus spongiicola</name>
    <dbReference type="NCBI Taxonomy" id="2487352"/>
    <lineage>
        <taxon>Bacteria</taxon>
        <taxon>Bacillati</taxon>
        <taxon>Actinomycetota</taxon>
        <taxon>Actinomycetes</taxon>
        <taxon>Mycobacteriales</taxon>
        <taxon>Nocardiaceae</taxon>
        <taxon>Rhodococcus</taxon>
    </lineage>
</organism>
<dbReference type="AlphaFoldDB" id="A0A438B1V8"/>
<keyword evidence="2" id="KW-1185">Reference proteome</keyword>
<dbReference type="SUPFAM" id="SSF52540">
    <property type="entry name" value="P-loop containing nucleoside triphosphate hydrolases"/>
    <property type="match status" value="1"/>
</dbReference>